<dbReference type="Pfam" id="PF09325">
    <property type="entry name" value="Vps5"/>
    <property type="match status" value="1"/>
</dbReference>
<keyword evidence="15" id="KW-1185">Reference proteome</keyword>
<dbReference type="SMART" id="SM00312">
    <property type="entry name" value="PX"/>
    <property type="match status" value="1"/>
</dbReference>
<dbReference type="OrthoDB" id="271164at2759"/>
<comment type="similarity">
    <text evidence="4">Belongs to the sorting nexin family.</text>
</comment>
<feature type="region of interest" description="Disordered" evidence="12">
    <location>
        <begin position="127"/>
        <end position="222"/>
    </location>
</feature>
<dbReference type="InterPro" id="IPR015404">
    <property type="entry name" value="Vps5_C"/>
</dbReference>
<evidence type="ECO:0000256" key="3">
    <source>
        <dbReference type="ARBA" id="ARBA00004555"/>
    </source>
</evidence>
<dbReference type="FunFam" id="1.20.1270.60:FF:000022">
    <property type="entry name" value="Sorting nexin 3 protein"/>
    <property type="match status" value="1"/>
</dbReference>
<evidence type="ECO:0000256" key="6">
    <source>
        <dbReference type="ARBA" id="ARBA00022490"/>
    </source>
</evidence>
<dbReference type="GO" id="GO:0015031">
    <property type="term" value="P:protein transport"/>
    <property type="evidence" value="ECO:0007669"/>
    <property type="project" value="UniProtKB-KW"/>
</dbReference>
<dbReference type="Pfam" id="PF00787">
    <property type="entry name" value="PX"/>
    <property type="match status" value="1"/>
</dbReference>
<proteinExistence type="inferred from homology"/>
<sequence length="660" mass="74839">MNDEPLSGSHWDDNAPSSSIFNVPDEVDPTLNPFKEEDDEVVGALQEVSLESDAETASKDEENQSHVHEEGVDNNDANSLVLGSNDGTNTGVSGQDAEPDLQQQQDAEIAKEQIKLKKTALLSSLTEGVEKEVNTSNFGPDGNLFGDTNTEELMSTVEASTSSPDHHTFSSSNRKKTVFRPRPRRISGKVVVPSQPQEDPLNSGKDDDLSNETEANRDAPTVGKLLIESVDEPLFNITKKTIISPTVSPKKERTTAKPTSAIPDPQQNMDHFDIVVEDPIKVGELTSAHVVYKIKTRTDSELVVSKELSVTRRYRDFLWLYNQLVSNHPGFIIPPPPGKQVVGRFESKFIENRRLGLEKMLINISRDRSLQKDMDFIIFISSEKFQEESKQREVIHHHNLNSSTAVVSENDTVSSSASLNNSGFMSSISNALSISAPKYVENDKYFIEKANYIEQLDQQLKNLLKTLDLITQQREELVTTIEEFLNTVNELIDLEVSNDVSAIFLELHNLQTKSKELLERTNMQEVLTLTTTLDEYVRIIGSIRIVFENRFKVINNLLNLRSQVATKEKKLNKAKTKQHNQVDKIQRYERELATLSSAVDQETAKRDMIVDNIKKQLEIFEDKKVDDFRSMVEIYWESLIETQKEIIELWETFYEKCKFE</sequence>
<dbReference type="GO" id="GO:0042147">
    <property type="term" value="P:retrograde transport, endosome to Golgi"/>
    <property type="evidence" value="ECO:0007669"/>
    <property type="project" value="TreeGrafter"/>
</dbReference>
<dbReference type="GO" id="GO:0005794">
    <property type="term" value="C:Golgi apparatus"/>
    <property type="evidence" value="ECO:0007669"/>
    <property type="project" value="UniProtKB-SubCell"/>
</dbReference>
<dbReference type="GO" id="GO:0005829">
    <property type="term" value="C:cytosol"/>
    <property type="evidence" value="ECO:0007669"/>
    <property type="project" value="GOC"/>
</dbReference>
<comment type="subcellular location">
    <subcellularLocation>
        <location evidence="2">Cytoplasm</location>
    </subcellularLocation>
    <subcellularLocation>
        <location evidence="3">Golgi apparatus</location>
    </subcellularLocation>
    <subcellularLocation>
        <location evidence="1">Membrane</location>
        <topology evidence="1">Peripheral membrane protein</topology>
        <orientation evidence="1">Cytoplasmic side</orientation>
    </subcellularLocation>
</comment>
<keyword evidence="7" id="KW-0597">Phosphoprotein</keyword>
<name>A0A1B2JGE4_PICPA</name>
<evidence type="ECO:0000313" key="15">
    <source>
        <dbReference type="Proteomes" id="UP000094565"/>
    </source>
</evidence>
<dbReference type="GO" id="GO:0045053">
    <property type="term" value="P:protein retention in Golgi apparatus"/>
    <property type="evidence" value="ECO:0007669"/>
    <property type="project" value="TreeGrafter"/>
</dbReference>
<evidence type="ECO:0000256" key="8">
    <source>
        <dbReference type="ARBA" id="ARBA00022927"/>
    </source>
</evidence>
<dbReference type="Proteomes" id="UP000094565">
    <property type="component" value="Chromosome 3"/>
</dbReference>
<reference evidence="14 15" key="1">
    <citation type="submission" date="2016-02" db="EMBL/GenBank/DDBJ databases">
        <title>Comparative genomic and transcriptomic foundation for Pichia pastoris.</title>
        <authorList>
            <person name="Love K.R."/>
            <person name="Shah K.A."/>
            <person name="Whittaker C.A."/>
            <person name="Wu J."/>
            <person name="Bartlett M.C."/>
            <person name="Ma D."/>
            <person name="Leeson R.L."/>
            <person name="Priest M."/>
            <person name="Young S.K."/>
            <person name="Love J.C."/>
        </authorList>
    </citation>
    <scope>NUCLEOTIDE SEQUENCE [LARGE SCALE GENOMIC DNA]</scope>
    <source>
        <strain evidence="14 15">ATCC 28485</strain>
    </source>
</reference>
<dbReference type="PANTHER" id="PTHR10555">
    <property type="entry name" value="SORTING NEXIN"/>
    <property type="match status" value="1"/>
</dbReference>
<evidence type="ECO:0000256" key="5">
    <source>
        <dbReference type="ARBA" id="ARBA00022448"/>
    </source>
</evidence>
<feature type="coiled-coil region" evidence="11">
    <location>
        <begin position="557"/>
        <end position="605"/>
    </location>
</feature>
<dbReference type="GO" id="GO:0005768">
    <property type="term" value="C:endosome"/>
    <property type="evidence" value="ECO:0007669"/>
    <property type="project" value="TreeGrafter"/>
</dbReference>
<dbReference type="GO" id="GO:0030904">
    <property type="term" value="C:retromer complex"/>
    <property type="evidence" value="ECO:0007669"/>
    <property type="project" value="UniProtKB-ARBA"/>
</dbReference>
<evidence type="ECO:0000259" key="13">
    <source>
        <dbReference type="PROSITE" id="PS50195"/>
    </source>
</evidence>
<dbReference type="EMBL" id="CP014586">
    <property type="protein sequence ID" value="ANZ77134.1"/>
    <property type="molecule type" value="Genomic_DNA"/>
</dbReference>
<keyword evidence="10" id="KW-0472">Membrane</keyword>
<evidence type="ECO:0000256" key="4">
    <source>
        <dbReference type="ARBA" id="ARBA00010883"/>
    </source>
</evidence>
<dbReference type="InterPro" id="IPR036871">
    <property type="entry name" value="PX_dom_sf"/>
</dbReference>
<evidence type="ECO:0000256" key="2">
    <source>
        <dbReference type="ARBA" id="ARBA00004496"/>
    </source>
</evidence>
<dbReference type="InterPro" id="IPR027267">
    <property type="entry name" value="AH/BAR_dom_sf"/>
</dbReference>
<keyword evidence="5" id="KW-0813">Transport</keyword>
<dbReference type="GO" id="GO:0035091">
    <property type="term" value="F:phosphatidylinositol binding"/>
    <property type="evidence" value="ECO:0007669"/>
    <property type="project" value="InterPro"/>
</dbReference>
<feature type="region of interest" description="Disordered" evidence="12">
    <location>
        <begin position="247"/>
        <end position="267"/>
    </location>
</feature>
<keyword evidence="6" id="KW-0963">Cytoplasm</keyword>
<dbReference type="PANTHER" id="PTHR10555:SF170">
    <property type="entry name" value="FI18122P1"/>
    <property type="match status" value="1"/>
</dbReference>
<evidence type="ECO:0000256" key="12">
    <source>
        <dbReference type="SAM" id="MobiDB-lite"/>
    </source>
</evidence>
<evidence type="ECO:0000256" key="9">
    <source>
        <dbReference type="ARBA" id="ARBA00023034"/>
    </source>
</evidence>
<feature type="compositionally biased region" description="Polar residues" evidence="12">
    <location>
        <begin position="75"/>
        <end position="93"/>
    </location>
</feature>
<evidence type="ECO:0000256" key="10">
    <source>
        <dbReference type="ARBA" id="ARBA00023136"/>
    </source>
</evidence>
<organism evidence="14 15">
    <name type="scientific">Komagataella pastoris</name>
    <name type="common">Yeast</name>
    <name type="synonym">Pichia pastoris</name>
    <dbReference type="NCBI Taxonomy" id="4922"/>
    <lineage>
        <taxon>Eukaryota</taxon>
        <taxon>Fungi</taxon>
        <taxon>Dikarya</taxon>
        <taxon>Ascomycota</taxon>
        <taxon>Saccharomycotina</taxon>
        <taxon>Pichiomycetes</taxon>
        <taxon>Pichiales</taxon>
        <taxon>Pichiaceae</taxon>
        <taxon>Komagataella</taxon>
    </lineage>
</organism>
<feature type="compositionally biased region" description="Polar residues" evidence="12">
    <location>
        <begin position="146"/>
        <end position="163"/>
    </location>
</feature>
<dbReference type="Gene3D" id="1.20.1270.60">
    <property type="entry name" value="Arfaptin homology (AH) domain/BAR domain"/>
    <property type="match status" value="1"/>
</dbReference>
<evidence type="ECO:0000256" key="7">
    <source>
        <dbReference type="ARBA" id="ARBA00022553"/>
    </source>
</evidence>
<feature type="domain" description="PX" evidence="13">
    <location>
        <begin position="270"/>
        <end position="387"/>
    </location>
</feature>
<evidence type="ECO:0000256" key="11">
    <source>
        <dbReference type="SAM" id="Coils"/>
    </source>
</evidence>
<evidence type="ECO:0000256" key="1">
    <source>
        <dbReference type="ARBA" id="ARBA00004287"/>
    </source>
</evidence>
<dbReference type="Gene3D" id="3.30.1520.10">
    <property type="entry name" value="Phox-like domain"/>
    <property type="match status" value="1"/>
</dbReference>
<feature type="compositionally biased region" description="Basic and acidic residues" evidence="12">
    <location>
        <begin position="56"/>
        <end position="71"/>
    </location>
</feature>
<keyword evidence="8" id="KW-0653">Protein transport</keyword>
<keyword evidence="11" id="KW-0175">Coiled coil</keyword>
<dbReference type="InterPro" id="IPR001683">
    <property type="entry name" value="PX_dom"/>
</dbReference>
<protein>
    <submittedName>
        <fullName evidence="14">BA75_03513T0</fullName>
    </submittedName>
</protein>
<gene>
    <name evidence="14" type="primary">VPS5</name>
    <name evidence="14" type="ORF">ATY40_BA7503513</name>
</gene>
<dbReference type="PROSITE" id="PS50195">
    <property type="entry name" value="PX"/>
    <property type="match status" value="1"/>
</dbReference>
<keyword evidence="9" id="KW-0333">Golgi apparatus</keyword>
<evidence type="ECO:0000313" key="14">
    <source>
        <dbReference type="EMBL" id="ANZ77134.1"/>
    </source>
</evidence>
<accession>A0A1B2JGE4</accession>
<dbReference type="AlphaFoldDB" id="A0A1B2JGE4"/>
<feature type="region of interest" description="Disordered" evidence="12">
    <location>
        <begin position="1"/>
        <end position="108"/>
    </location>
</feature>
<feature type="compositionally biased region" description="Basic residues" evidence="12">
    <location>
        <begin position="173"/>
        <end position="187"/>
    </location>
</feature>
<dbReference type="SUPFAM" id="SSF64268">
    <property type="entry name" value="PX domain"/>
    <property type="match status" value="1"/>
</dbReference>